<comment type="caution">
    <text evidence="1">The sequence shown here is derived from an EMBL/GenBank/DDBJ whole genome shotgun (WGS) entry which is preliminary data.</text>
</comment>
<proteinExistence type="predicted"/>
<dbReference type="Proteomes" id="UP000663829">
    <property type="component" value="Unassembled WGS sequence"/>
</dbReference>
<protein>
    <submittedName>
        <fullName evidence="1">Uncharacterized protein</fullName>
    </submittedName>
</protein>
<dbReference type="EMBL" id="CAJNOQ010012035">
    <property type="protein sequence ID" value="CAF1290595.1"/>
    <property type="molecule type" value="Genomic_DNA"/>
</dbReference>
<gene>
    <name evidence="1" type="ORF">GPM918_LOCUS28017</name>
    <name evidence="2" type="ORF">SRO942_LOCUS28456</name>
</gene>
<organism evidence="1 3">
    <name type="scientific">Didymodactylos carnosus</name>
    <dbReference type="NCBI Taxonomy" id="1234261"/>
    <lineage>
        <taxon>Eukaryota</taxon>
        <taxon>Metazoa</taxon>
        <taxon>Spiralia</taxon>
        <taxon>Gnathifera</taxon>
        <taxon>Rotifera</taxon>
        <taxon>Eurotatoria</taxon>
        <taxon>Bdelloidea</taxon>
        <taxon>Philodinida</taxon>
        <taxon>Philodinidae</taxon>
        <taxon>Didymodactylos</taxon>
    </lineage>
</organism>
<dbReference type="AlphaFoldDB" id="A0A815D016"/>
<name>A0A815D016_9BILA</name>
<evidence type="ECO:0000313" key="1">
    <source>
        <dbReference type="EMBL" id="CAF1290595.1"/>
    </source>
</evidence>
<dbReference type="Proteomes" id="UP000681722">
    <property type="component" value="Unassembled WGS sequence"/>
</dbReference>
<evidence type="ECO:0000313" key="3">
    <source>
        <dbReference type="Proteomes" id="UP000663829"/>
    </source>
</evidence>
<sequence>MHCSMVILLEKLIQHFESVTHKSSLARCENFKNKKTNIDIMLDNSRRKADHEQDAMLKLNKDVIITLFDAAQYLAKQGSAFRRDPHSEGLPGEHECFSLKDCILIPQLHFKSRCLLQSFIFYVILYN</sequence>
<reference evidence="1" key="1">
    <citation type="submission" date="2021-02" db="EMBL/GenBank/DDBJ databases">
        <authorList>
            <person name="Nowell W R."/>
        </authorList>
    </citation>
    <scope>NUCLEOTIDE SEQUENCE</scope>
</reference>
<dbReference type="OrthoDB" id="10472672at2759"/>
<keyword evidence="3" id="KW-1185">Reference proteome</keyword>
<accession>A0A815D016</accession>
<evidence type="ECO:0000313" key="2">
    <source>
        <dbReference type="EMBL" id="CAF4096195.1"/>
    </source>
</evidence>
<dbReference type="EMBL" id="CAJOBC010032495">
    <property type="protein sequence ID" value="CAF4096195.1"/>
    <property type="molecule type" value="Genomic_DNA"/>
</dbReference>